<evidence type="ECO:0000313" key="3">
    <source>
        <dbReference type="Proteomes" id="UP001501747"/>
    </source>
</evidence>
<keyword evidence="1" id="KW-0472">Membrane</keyword>
<gene>
    <name evidence="2" type="ORF">GCM10022247_64530</name>
</gene>
<feature type="transmembrane region" description="Helical" evidence="1">
    <location>
        <begin position="32"/>
        <end position="51"/>
    </location>
</feature>
<dbReference type="RefSeq" id="WP_344883314.1">
    <property type="nucleotide sequence ID" value="NZ_BAABAL010000019.1"/>
</dbReference>
<name>A0ABP7TSK7_9PSEU</name>
<evidence type="ECO:0000256" key="1">
    <source>
        <dbReference type="SAM" id="Phobius"/>
    </source>
</evidence>
<keyword evidence="1" id="KW-0812">Transmembrane</keyword>
<evidence type="ECO:0000313" key="2">
    <source>
        <dbReference type="EMBL" id="GAA4030539.1"/>
    </source>
</evidence>
<feature type="transmembrane region" description="Helical" evidence="1">
    <location>
        <begin position="177"/>
        <end position="194"/>
    </location>
</feature>
<sequence length="270" mass="29247">MNGLTNGLLSARLPRRIQSAHELTNAWIPGRVLGGLALVLGPVVWLVALVVRHVAREIVVFTPQEQAWFDRQTFDAPEQLAAYEQHPWLVTAGFALYAVGAVLMVPAVLTLGRVVAARSARLAFWGTVLVISSLFAKGYFAGINQTAFQLVDKLGLEQATTFVLDSYVDLSYGMWRVPVWVTFLGLVGMALLAVGAYRVGALGLVRCGLLVIPGIAHGILKESALLDVAIAVIPCLVLVPLGISVLRERVPELATAKRLVDRQPPRVLSW</sequence>
<protein>
    <recommendedName>
        <fullName evidence="4">DUF4386 family protein</fullName>
    </recommendedName>
</protein>
<feature type="transmembrane region" description="Helical" evidence="1">
    <location>
        <begin position="226"/>
        <end position="246"/>
    </location>
</feature>
<comment type="caution">
    <text evidence="2">The sequence shown here is derived from an EMBL/GenBank/DDBJ whole genome shotgun (WGS) entry which is preliminary data.</text>
</comment>
<keyword evidence="3" id="KW-1185">Reference proteome</keyword>
<organism evidence="2 3">
    <name type="scientific">Allokutzneria multivorans</name>
    <dbReference type="NCBI Taxonomy" id="1142134"/>
    <lineage>
        <taxon>Bacteria</taxon>
        <taxon>Bacillati</taxon>
        <taxon>Actinomycetota</taxon>
        <taxon>Actinomycetes</taxon>
        <taxon>Pseudonocardiales</taxon>
        <taxon>Pseudonocardiaceae</taxon>
        <taxon>Allokutzneria</taxon>
    </lineage>
</organism>
<dbReference type="Proteomes" id="UP001501747">
    <property type="component" value="Unassembled WGS sequence"/>
</dbReference>
<reference evidence="3" key="1">
    <citation type="journal article" date="2019" name="Int. J. Syst. Evol. Microbiol.">
        <title>The Global Catalogue of Microorganisms (GCM) 10K type strain sequencing project: providing services to taxonomists for standard genome sequencing and annotation.</title>
        <authorList>
            <consortium name="The Broad Institute Genomics Platform"/>
            <consortium name="The Broad Institute Genome Sequencing Center for Infectious Disease"/>
            <person name="Wu L."/>
            <person name="Ma J."/>
        </authorList>
    </citation>
    <scope>NUCLEOTIDE SEQUENCE [LARGE SCALE GENOMIC DNA]</scope>
    <source>
        <strain evidence="3">JCM 17342</strain>
    </source>
</reference>
<feature type="transmembrane region" description="Helical" evidence="1">
    <location>
        <begin position="88"/>
        <end position="110"/>
    </location>
</feature>
<proteinExistence type="predicted"/>
<dbReference type="EMBL" id="BAABAL010000019">
    <property type="protein sequence ID" value="GAA4030539.1"/>
    <property type="molecule type" value="Genomic_DNA"/>
</dbReference>
<feature type="transmembrane region" description="Helical" evidence="1">
    <location>
        <begin position="201"/>
        <end position="220"/>
    </location>
</feature>
<accession>A0ABP7TSK7</accession>
<keyword evidence="1" id="KW-1133">Transmembrane helix</keyword>
<evidence type="ECO:0008006" key="4">
    <source>
        <dbReference type="Google" id="ProtNLM"/>
    </source>
</evidence>
<feature type="transmembrane region" description="Helical" evidence="1">
    <location>
        <begin position="122"/>
        <end position="140"/>
    </location>
</feature>